<evidence type="ECO:0000256" key="2">
    <source>
        <dbReference type="ARBA" id="ARBA00004477"/>
    </source>
</evidence>
<feature type="compositionally biased region" description="Polar residues" evidence="15">
    <location>
        <begin position="507"/>
        <end position="516"/>
    </location>
</feature>
<dbReference type="GO" id="GO:0006869">
    <property type="term" value="P:lipid transport"/>
    <property type="evidence" value="ECO:0007669"/>
    <property type="project" value="UniProtKB-KW"/>
</dbReference>
<dbReference type="AlphaFoldDB" id="A0AAR2KMV6"/>
<dbReference type="FunFam" id="2.60.40.150:FF:000078">
    <property type="entry name" value="Extended synaptotagmin 2"/>
    <property type="match status" value="1"/>
</dbReference>
<accession>A0AAR2KMV6</accession>
<keyword evidence="5" id="KW-1003">Cell membrane</keyword>
<dbReference type="GO" id="GO:0061817">
    <property type="term" value="P:endoplasmic reticulum-plasma membrane tethering"/>
    <property type="evidence" value="ECO:0007669"/>
    <property type="project" value="InterPro"/>
</dbReference>
<keyword evidence="14" id="KW-0472">Membrane</keyword>
<dbReference type="InterPro" id="IPR051634">
    <property type="entry name" value="Extended_Synaptotagmin"/>
</dbReference>
<dbReference type="Pfam" id="PF17047">
    <property type="entry name" value="SMP_LBD"/>
    <property type="match status" value="1"/>
</dbReference>
<reference evidence="17" key="2">
    <citation type="submission" date="2025-08" db="UniProtKB">
        <authorList>
            <consortium name="Ensembl"/>
        </authorList>
    </citation>
    <scope>IDENTIFICATION</scope>
</reference>
<keyword evidence="6" id="KW-0812">Transmembrane</keyword>
<reference evidence="17 18" key="1">
    <citation type="submission" date="2020-10" db="EMBL/GenBank/DDBJ databases">
        <title>Pygocentrus nattereri (red-bellied piranha) genome, fPygNat1, primary haplotype.</title>
        <authorList>
            <person name="Myers G."/>
            <person name="Meyer A."/>
            <person name="Karagic N."/>
            <person name="Pippel M."/>
            <person name="Winkler S."/>
            <person name="Tracey A."/>
            <person name="Wood J."/>
            <person name="Formenti G."/>
            <person name="Howe K."/>
            <person name="Fedrigo O."/>
            <person name="Jarvis E.D."/>
        </authorList>
    </citation>
    <scope>NUCLEOTIDE SEQUENCE [LARGE SCALE GENOMIC DNA]</scope>
</reference>
<dbReference type="GeneTree" id="ENSGT00940000156086"/>
<comment type="subcellular location">
    <subcellularLocation>
        <location evidence="1">Cell membrane</location>
        <topology evidence="1">Peripheral membrane protein</topology>
    </subcellularLocation>
    <subcellularLocation>
        <location evidence="2">Endoplasmic reticulum membrane</location>
        <topology evidence="2">Multi-pass membrane protein</topology>
    </subcellularLocation>
</comment>
<feature type="compositionally biased region" description="Low complexity" evidence="15">
    <location>
        <begin position="517"/>
        <end position="536"/>
    </location>
</feature>
<evidence type="ECO:0000256" key="4">
    <source>
        <dbReference type="ARBA" id="ARBA00022448"/>
    </source>
</evidence>
<dbReference type="Ensembl" id="ENSPNAT00000079364.1">
    <property type="protein sequence ID" value="ENSPNAP00000063436.1"/>
    <property type="gene ID" value="ENSPNAG00000022316.2"/>
</dbReference>
<dbReference type="GO" id="GO:0035091">
    <property type="term" value="F:phosphatidylinositol binding"/>
    <property type="evidence" value="ECO:0007669"/>
    <property type="project" value="TreeGrafter"/>
</dbReference>
<dbReference type="GO" id="GO:0008429">
    <property type="term" value="F:phosphatidylethanolamine binding"/>
    <property type="evidence" value="ECO:0007669"/>
    <property type="project" value="TreeGrafter"/>
</dbReference>
<keyword evidence="11" id="KW-1133">Transmembrane helix</keyword>
<keyword evidence="4" id="KW-0813">Transport</keyword>
<keyword evidence="7" id="KW-0479">Metal-binding</keyword>
<keyword evidence="10" id="KW-0106">Calcium</keyword>
<evidence type="ECO:0000256" key="1">
    <source>
        <dbReference type="ARBA" id="ARBA00004202"/>
    </source>
</evidence>
<proteinExistence type="inferred from homology"/>
<evidence type="ECO:0000256" key="6">
    <source>
        <dbReference type="ARBA" id="ARBA00022692"/>
    </source>
</evidence>
<keyword evidence="18" id="KW-1185">Reference proteome</keyword>
<keyword evidence="13" id="KW-0446">Lipid-binding</keyword>
<dbReference type="GO" id="GO:0005544">
    <property type="term" value="F:calcium-dependent phospholipid binding"/>
    <property type="evidence" value="ECO:0007669"/>
    <property type="project" value="TreeGrafter"/>
</dbReference>
<dbReference type="InterPro" id="IPR037733">
    <property type="entry name" value="Ext_Synaptotagmin_C2A"/>
</dbReference>
<gene>
    <name evidence="17" type="primary">ESYT2</name>
</gene>
<dbReference type="Pfam" id="PF00168">
    <property type="entry name" value="C2"/>
    <property type="match status" value="3"/>
</dbReference>
<sequence>MRETERERKRERARERERERERERDYISDLATDFSKMLKVLNNYEKVFFCQSRMKLKPTGFRVFLRVQTVKQMWPYVCQFVEKLFRETIEPAVKGANSHLSTFTFTKIDLGDKPLRVNGVKVYTENVDKRQIIMDLQISIECMNTLVDRLRRDFIKMLNPRLFVRGGQRDYLCVFSVRSGFSDSVIQDIIYSYLVLPNRITIPLVGDVELSQLRFPMPKGVLRIHFLEAQDLEGKDKFLGGLIKGKSDPYGVLHVANQLFQSKTIKECLNPKWNEVFEAMVYEHSGQHLEIELFDEDPDKDDFLGSLMIDLTELHKELKVDEWFDLEEVSSGKLHLRLEWLSLHSDAEKLDQVHSHRRRHQNNDSLSSALLVVHLDSARNLPVGSAVQSVSQSLGLLPKGGTFIYTYRTCEPLWEEAFSFLVHNPRTQELQVEVRDDKHKCMLGSVRVPLAGLLADEEMTLTQQFPLSNSGPSSSLKLKLALRILCLEKETASGRPSAVQVRRASQCVSSVTAPPQSSTANSTSTTTHSVQTRTRTPLPASCTPSPTAPLGAPQGQRGSDGSPVRLAQTGRSTSSSGLSSLTRQQQNHRDSTHSLASDTSLPSATLELQHRLTQLQNGSASAQYPLGEVQLTIRHSSHRNKLIVVVHACRNLIALGKDSSDPYIRLYLLPDKSRSGRRKTSTMRKTLNPIYDQSFEFIVSVVELHRRTLDVAVKNGGGLLSKHKGLLGKVLVDLTNEDISRGWTQWYNTHTRTHTHTHTHTRTHTYIYYKY</sequence>
<feature type="compositionally biased region" description="Low complexity" evidence="15">
    <location>
        <begin position="568"/>
        <end position="585"/>
    </location>
</feature>
<dbReference type="Proteomes" id="UP001501920">
    <property type="component" value="Chromosome 2"/>
</dbReference>
<dbReference type="SUPFAM" id="SSF49562">
    <property type="entry name" value="C2 domain (Calcium/lipid-binding domain, CaLB)"/>
    <property type="match status" value="3"/>
</dbReference>
<feature type="region of interest" description="Disordered" evidence="15">
    <location>
        <begin position="507"/>
        <end position="599"/>
    </location>
</feature>
<comment type="similarity">
    <text evidence="3">Belongs to the extended synaptotagmin family.</text>
</comment>
<evidence type="ECO:0000256" key="3">
    <source>
        <dbReference type="ARBA" id="ARBA00005867"/>
    </source>
</evidence>
<evidence type="ECO:0000256" key="9">
    <source>
        <dbReference type="ARBA" id="ARBA00022824"/>
    </source>
</evidence>
<evidence type="ECO:0000256" key="8">
    <source>
        <dbReference type="ARBA" id="ARBA00022737"/>
    </source>
</evidence>
<dbReference type="FunFam" id="2.60.40.150:FF:000106">
    <property type="entry name" value="extended synaptotagmin-1 isoform X1"/>
    <property type="match status" value="1"/>
</dbReference>
<evidence type="ECO:0000259" key="16">
    <source>
        <dbReference type="PROSITE" id="PS50004"/>
    </source>
</evidence>
<dbReference type="PANTHER" id="PTHR45761:SF2">
    <property type="entry name" value="EXTENDED SYNAPTOTAGMIN-2"/>
    <property type="match status" value="1"/>
</dbReference>
<dbReference type="GO" id="GO:0005886">
    <property type="term" value="C:plasma membrane"/>
    <property type="evidence" value="ECO:0007669"/>
    <property type="project" value="UniProtKB-SubCell"/>
</dbReference>
<dbReference type="FunFam" id="2.60.40.150:FF:000025">
    <property type="entry name" value="Extended synaptotagmin 2"/>
    <property type="match status" value="1"/>
</dbReference>
<evidence type="ECO:0000256" key="12">
    <source>
        <dbReference type="ARBA" id="ARBA00023055"/>
    </source>
</evidence>
<feature type="region of interest" description="Disordered" evidence="15">
    <location>
        <begin position="1"/>
        <end position="22"/>
    </location>
</feature>
<keyword evidence="12" id="KW-0445">Lipid transport</keyword>
<evidence type="ECO:0000256" key="14">
    <source>
        <dbReference type="ARBA" id="ARBA00023136"/>
    </source>
</evidence>
<dbReference type="GO" id="GO:0031210">
    <property type="term" value="F:phosphatidylcholine binding"/>
    <property type="evidence" value="ECO:0007669"/>
    <property type="project" value="TreeGrafter"/>
</dbReference>
<evidence type="ECO:0000256" key="13">
    <source>
        <dbReference type="ARBA" id="ARBA00023121"/>
    </source>
</evidence>
<dbReference type="InterPro" id="IPR000008">
    <property type="entry name" value="C2_dom"/>
</dbReference>
<organism evidence="17 18">
    <name type="scientific">Pygocentrus nattereri</name>
    <name type="common">Red-bellied piranha</name>
    <dbReference type="NCBI Taxonomy" id="42514"/>
    <lineage>
        <taxon>Eukaryota</taxon>
        <taxon>Metazoa</taxon>
        <taxon>Chordata</taxon>
        <taxon>Craniata</taxon>
        <taxon>Vertebrata</taxon>
        <taxon>Euteleostomi</taxon>
        <taxon>Actinopterygii</taxon>
        <taxon>Neopterygii</taxon>
        <taxon>Teleostei</taxon>
        <taxon>Ostariophysi</taxon>
        <taxon>Characiformes</taxon>
        <taxon>Characoidei</taxon>
        <taxon>Pygocentrus</taxon>
    </lineage>
</organism>
<dbReference type="InterPro" id="IPR039010">
    <property type="entry name" value="Synaptotagmin_SMP"/>
</dbReference>
<feature type="domain" description="C2" evidence="16">
    <location>
        <begin position="625"/>
        <end position="747"/>
    </location>
</feature>
<dbReference type="InterPro" id="IPR037749">
    <property type="entry name" value="Ext_Synaptotagmin_C2B"/>
</dbReference>
<keyword evidence="8" id="KW-0677">Repeat</keyword>
<evidence type="ECO:0000313" key="17">
    <source>
        <dbReference type="Ensembl" id="ENSPNAP00000063436.1"/>
    </source>
</evidence>
<keyword evidence="9" id="KW-0256">Endoplasmic reticulum</keyword>
<feature type="domain" description="C2" evidence="16">
    <location>
        <begin position="204"/>
        <end position="324"/>
    </location>
</feature>
<name>A0AAR2KMV6_PYGNA</name>
<dbReference type="GO" id="GO:0005789">
    <property type="term" value="C:endoplasmic reticulum membrane"/>
    <property type="evidence" value="ECO:0007669"/>
    <property type="project" value="UniProtKB-SubCell"/>
</dbReference>
<dbReference type="InterPro" id="IPR035892">
    <property type="entry name" value="C2_domain_sf"/>
</dbReference>
<evidence type="ECO:0000313" key="18">
    <source>
        <dbReference type="Proteomes" id="UP001501920"/>
    </source>
</evidence>
<dbReference type="CDD" id="cd08391">
    <property type="entry name" value="C2A_C2C_Synaptotagmin_like"/>
    <property type="match status" value="1"/>
</dbReference>
<dbReference type="PROSITE" id="PS50004">
    <property type="entry name" value="C2"/>
    <property type="match status" value="3"/>
</dbReference>
<dbReference type="CDD" id="cd04030">
    <property type="entry name" value="C2C_KIAA1228"/>
    <property type="match status" value="1"/>
</dbReference>
<evidence type="ECO:0000256" key="7">
    <source>
        <dbReference type="ARBA" id="ARBA00022723"/>
    </source>
</evidence>
<dbReference type="PANTHER" id="PTHR45761">
    <property type="entry name" value="EXTENDED SYNAPTOTAGMIN-LIKE PROTEIN 2, ISOFORM C"/>
    <property type="match status" value="1"/>
</dbReference>
<evidence type="ECO:0000256" key="10">
    <source>
        <dbReference type="ARBA" id="ARBA00022837"/>
    </source>
</evidence>
<dbReference type="CDD" id="cd04050">
    <property type="entry name" value="C2B_Synaptotagmin-like"/>
    <property type="match status" value="1"/>
</dbReference>
<evidence type="ECO:0000256" key="5">
    <source>
        <dbReference type="ARBA" id="ARBA00022475"/>
    </source>
</evidence>
<dbReference type="Gene3D" id="2.60.40.150">
    <property type="entry name" value="C2 domain"/>
    <property type="match status" value="3"/>
</dbReference>
<reference evidence="17" key="3">
    <citation type="submission" date="2025-09" db="UniProtKB">
        <authorList>
            <consortium name="Ensembl"/>
        </authorList>
    </citation>
    <scope>IDENTIFICATION</scope>
</reference>
<dbReference type="SMART" id="SM00239">
    <property type="entry name" value="C2"/>
    <property type="match status" value="3"/>
</dbReference>
<dbReference type="GO" id="GO:0005509">
    <property type="term" value="F:calcium ion binding"/>
    <property type="evidence" value="ECO:0007669"/>
    <property type="project" value="TreeGrafter"/>
</dbReference>
<dbReference type="InterPro" id="IPR037752">
    <property type="entry name" value="C2C_KIAA1228"/>
</dbReference>
<evidence type="ECO:0000256" key="15">
    <source>
        <dbReference type="SAM" id="MobiDB-lite"/>
    </source>
</evidence>
<protein>
    <recommendedName>
        <fullName evidence="16">C2 domain-containing protein</fullName>
    </recommendedName>
</protein>
<feature type="domain" description="C2" evidence="16">
    <location>
        <begin position="352"/>
        <end position="463"/>
    </location>
</feature>
<evidence type="ECO:0000256" key="11">
    <source>
        <dbReference type="ARBA" id="ARBA00022989"/>
    </source>
</evidence>